<evidence type="ECO:0000256" key="1">
    <source>
        <dbReference type="SAM" id="MobiDB-lite"/>
    </source>
</evidence>
<accession>A0A1D1VTJ4</accession>
<organism evidence="2 3">
    <name type="scientific">Ramazzottius varieornatus</name>
    <name type="common">Water bear</name>
    <name type="synonym">Tardigrade</name>
    <dbReference type="NCBI Taxonomy" id="947166"/>
    <lineage>
        <taxon>Eukaryota</taxon>
        <taxon>Metazoa</taxon>
        <taxon>Ecdysozoa</taxon>
        <taxon>Tardigrada</taxon>
        <taxon>Eutardigrada</taxon>
        <taxon>Parachela</taxon>
        <taxon>Hypsibioidea</taxon>
        <taxon>Ramazzottiidae</taxon>
        <taxon>Ramazzottius</taxon>
    </lineage>
</organism>
<evidence type="ECO:0000313" key="2">
    <source>
        <dbReference type="EMBL" id="GAV04301.1"/>
    </source>
</evidence>
<keyword evidence="3" id="KW-1185">Reference proteome</keyword>
<feature type="region of interest" description="Disordered" evidence="1">
    <location>
        <begin position="40"/>
        <end position="63"/>
    </location>
</feature>
<dbReference type="EMBL" id="BDGG01000010">
    <property type="protein sequence ID" value="GAV04301.1"/>
    <property type="molecule type" value="Genomic_DNA"/>
</dbReference>
<comment type="caution">
    <text evidence="2">The sequence shown here is derived from an EMBL/GenBank/DDBJ whole genome shotgun (WGS) entry which is preliminary data.</text>
</comment>
<gene>
    <name evidence="2" type="primary">RvY_14604</name>
    <name evidence="2" type="synonym">RvY_14604.1</name>
    <name evidence="2" type="ORF">RvY_14604-1</name>
</gene>
<protein>
    <submittedName>
        <fullName evidence="2">Uncharacterized protein</fullName>
    </submittedName>
</protein>
<dbReference type="AlphaFoldDB" id="A0A1D1VTJ4"/>
<evidence type="ECO:0000313" key="3">
    <source>
        <dbReference type="Proteomes" id="UP000186922"/>
    </source>
</evidence>
<name>A0A1D1VTJ4_RAMVA</name>
<dbReference type="Proteomes" id="UP000186922">
    <property type="component" value="Unassembled WGS sequence"/>
</dbReference>
<reference evidence="2 3" key="1">
    <citation type="journal article" date="2016" name="Nat. Commun.">
        <title>Extremotolerant tardigrade genome and improved radiotolerance of human cultured cells by tardigrade-unique protein.</title>
        <authorList>
            <person name="Hashimoto T."/>
            <person name="Horikawa D.D."/>
            <person name="Saito Y."/>
            <person name="Kuwahara H."/>
            <person name="Kozuka-Hata H."/>
            <person name="Shin-I T."/>
            <person name="Minakuchi Y."/>
            <person name="Ohishi K."/>
            <person name="Motoyama A."/>
            <person name="Aizu T."/>
            <person name="Enomoto A."/>
            <person name="Kondo K."/>
            <person name="Tanaka S."/>
            <person name="Hara Y."/>
            <person name="Koshikawa S."/>
            <person name="Sagara H."/>
            <person name="Miura T."/>
            <person name="Yokobori S."/>
            <person name="Miyagawa K."/>
            <person name="Suzuki Y."/>
            <person name="Kubo T."/>
            <person name="Oyama M."/>
            <person name="Kohara Y."/>
            <person name="Fujiyama A."/>
            <person name="Arakawa K."/>
            <person name="Katayama T."/>
            <person name="Toyoda A."/>
            <person name="Kunieda T."/>
        </authorList>
    </citation>
    <scope>NUCLEOTIDE SEQUENCE [LARGE SCALE GENOMIC DNA]</scope>
    <source>
        <strain evidence="2 3">YOKOZUNA-1</strain>
    </source>
</reference>
<proteinExistence type="predicted"/>
<sequence>MAWLNAFESFLRPKTHLERSSCLPWKCLVYGENTQFTEYSSTRKRTTSNGNTEKASFTPPTLSSSRSSSLISLFLKRGEITTAFRVRRKKTKLSYTTGVRYLPRILTLTRFMSSGLTKSNELKFSARYSYFAIPQSYCNTCYGYASTCVNCCDDLYFQFLERLKSKPQFRFAR</sequence>